<evidence type="ECO:0000313" key="1">
    <source>
        <dbReference type="EMBL" id="VEL27005.1"/>
    </source>
</evidence>
<sequence>MLEHYLNLVGAALANAEVFKAYNRENRRNKELIEAVHGLFEEQQFTLEAFVRRCLYCLTTVSQCKRSAVILMQYAKMPIRSMIQGGSDEVSLQLCRLRDSYIVINLSTGREPQLCIY</sequence>
<evidence type="ECO:0000313" key="2">
    <source>
        <dbReference type="Proteomes" id="UP000784294"/>
    </source>
</evidence>
<dbReference type="OrthoDB" id="74705at2759"/>
<reference evidence="1" key="1">
    <citation type="submission" date="2018-11" db="EMBL/GenBank/DDBJ databases">
        <authorList>
            <consortium name="Pathogen Informatics"/>
        </authorList>
    </citation>
    <scope>NUCLEOTIDE SEQUENCE</scope>
</reference>
<dbReference type="Proteomes" id="UP000784294">
    <property type="component" value="Unassembled WGS sequence"/>
</dbReference>
<keyword evidence="2" id="KW-1185">Reference proteome</keyword>
<proteinExistence type="predicted"/>
<comment type="caution">
    <text evidence="1">The sequence shown here is derived from an EMBL/GenBank/DDBJ whole genome shotgun (WGS) entry which is preliminary data.</text>
</comment>
<name>A0A448X3I7_9PLAT</name>
<organism evidence="1 2">
    <name type="scientific">Protopolystoma xenopodis</name>
    <dbReference type="NCBI Taxonomy" id="117903"/>
    <lineage>
        <taxon>Eukaryota</taxon>
        <taxon>Metazoa</taxon>
        <taxon>Spiralia</taxon>
        <taxon>Lophotrochozoa</taxon>
        <taxon>Platyhelminthes</taxon>
        <taxon>Monogenea</taxon>
        <taxon>Polyopisthocotylea</taxon>
        <taxon>Polystomatidea</taxon>
        <taxon>Polystomatidae</taxon>
        <taxon>Protopolystoma</taxon>
    </lineage>
</organism>
<accession>A0A448X3I7</accession>
<gene>
    <name evidence="1" type="ORF">PXEA_LOCUS20445</name>
</gene>
<dbReference type="AlphaFoldDB" id="A0A448X3I7"/>
<protein>
    <submittedName>
        <fullName evidence="1">Uncharacterized protein</fullName>
    </submittedName>
</protein>
<dbReference type="EMBL" id="CAAALY010084239">
    <property type="protein sequence ID" value="VEL27005.1"/>
    <property type="molecule type" value="Genomic_DNA"/>
</dbReference>